<feature type="domain" description="Purple acid phosphatase N-terminal" evidence="4">
    <location>
        <begin position="50"/>
        <end position="147"/>
    </location>
</feature>
<dbReference type="SUPFAM" id="SSF56300">
    <property type="entry name" value="Metallo-dependent phosphatases"/>
    <property type="match status" value="1"/>
</dbReference>
<evidence type="ECO:0000256" key="2">
    <source>
        <dbReference type="SAM" id="SignalP"/>
    </source>
</evidence>
<dbReference type="EMBL" id="JAPDDP010000082">
    <property type="protein sequence ID" value="MDA0184639.1"/>
    <property type="molecule type" value="Genomic_DNA"/>
</dbReference>
<evidence type="ECO:0000259" key="4">
    <source>
        <dbReference type="Pfam" id="PF16656"/>
    </source>
</evidence>
<evidence type="ECO:0000256" key="1">
    <source>
        <dbReference type="ARBA" id="ARBA00022729"/>
    </source>
</evidence>
<proteinExistence type="predicted"/>
<dbReference type="InterPro" id="IPR008963">
    <property type="entry name" value="Purple_acid_Pase-like_N"/>
</dbReference>
<dbReference type="InterPro" id="IPR004843">
    <property type="entry name" value="Calcineurin-like_PHP"/>
</dbReference>
<dbReference type="Gene3D" id="2.60.40.380">
    <property type="entry name" value="Purple acid phosphatase-like, N-terminal"/>
    <property type="match status" value="1"/>
</dbReference>
<dbReference type="PANTHER" id="PTHR45867:SF3">
    <property type="entry name" value="ACID PHOSPHATASE TYPE 7"/>
    <property type="match status" value="1"/>
</dbReference>
<dbReference type="AlphaFoldDB" id="A0A9X3SAM8"/>
<gene>
    <name evidence="5" type="ORF">OJ997_30335</name>
</gene>
<name>A0A9X3SAM8_9ACTN</name>
<comment type="caution">
    <text evidence="5">The sequence shown here is derived from an EMBL/GenBank/DDBJ whole genome shotgun (WGS) entry which is preliminary data.</text>
</comment>
<accession>A0A9X3SAM8</accession>
<feature type="signal peptide" evidence="2">
    <location>
        <begin position="1"/>
        <end position="21"/>
    </location>
</feature>
<keyword evidence="1 2" id="KW-0732">Signal</keyword>
<evidence type="ECO:0000313" key="6">
    <source>
        <dbReference type="Proteomes" id="UP001147653"/>
    </source>
</evidence>
<organism evidence="5 6">
    <name type="scientific">Solirubrobacter phytolaccae</name>
    <dbReference type="NCBI Taxonomy" id="1404360"/>
    <lineage>
        <taxon>Bacteria</taxon>
        <taxon>Bacillati</taxon>
        <taxon>Actinomycetota</taxon>
        <taxon>Thermoleophilia</taxon>
        <taxon>Solirubrobacterales</taxon>
        <taxon>Solirubrobacteraceae</taxon>
        <taxon>Solirubrobacter</taxon>
    </lineage>
</organism>
<evidence type="ECO:0000259" key="3">
    <source>
        <dbReference type="Pfam" id="PF00149"/>
    </source>
</evidence>
<dbReference type="Pfam" id="PF16656">
    <property type="entry name" value="Pur_ac_phosph_N"/>
    <property type="match status" value="1"/>
</dbReference>
<feature type="domain" description="Calcineurin-like phosphoesterase" evidence="3">
    <location>
        <begin position="172"/>
        <end position="357"/>
    </location>
</feature>
<dbReference type="Proteomes" id="UP001147653">
    <property type="component" value="Unassembled WGS sequence"/>
</dbReference>
<feature type="chain" id="PRO_5040979503" evidence="2">
    <location>
        <begin position="22"/>
        <end position="590"/>
    </location>
</feature>
<dbReference type="GO" id="GO:0046872">
    <property type="term" value="F:metal ion binding"/>
    <property type="evidence" value="ECO:0007669"/>
    <property type="project" value="InterPro"/>
</dbReference>
<reference evidence="5" key="1">
    <citation type="submission" date="2022-10" db="EMBL/GenBank/DDBJ databases">
        <title>The WGS of Solirubrobacter phytolaccae KCTC 29190.</title>
        <authorList>
            <person name="Jiang Z."/>
        </authorList>
    </citation>
    <scope>NUCLEOTIDE SEQUENCE</scope>
    <source>
        <strain evidence="5">KCTC 29190</strain>
    </source>
</reference>
<dbReference type="SUPFAM" id="SSF49363">
    <property type="entry name" value="Purple acid phosphatase, N-terminal domain"/>
    <property type="match status" value="1"/>
</dbReference>
<dbReference type="InterPro" id="IPR029052">
    <property type="entry name" value="Metallo-depent_PP-like"/>
</dbReference>
<dbReference type="Gene3D" id="3.60.21.10">
    <property type="match status" value="1"/>
</dbReference>
<dbReference type="Pfam" id="PF00149">
    <property type="entry name" value="Metallophos"/>
    <property type="match status" value="1"/>
</dbReference>
<sequence>MNAPVAHRALLGAALTAALFAAGINVAQSQSEPTPAYPAAEKHKPTTLADRIVLTHEANPSNSQSVTWRTDTTVKTAQAQIAKSAGGPGFKSSATTVLSTRDVQQTSSLGAATVFHTVRFTGLEPKTQYLYRLGDGTNWSEWYEFETAAATAEPFSFVYYGDAQNDIQEHWSRLVRKSFSDAPEAKLYVHAGDLVDTSNNDGQWGEWFKAAGWINGMKPSIAVPGNHEYSGTTLAPYWRTQFAFPDNGPTTGGTQAVLDALKGTVFYTDYQGVRFIALNSNVSAVASALRPEFLKIQRDWLEGVLQNNPNKWTVATFHHPMFSTAEGRNNPDQRASWLPIFEKYGVDLVLQGHDHSYGRGNMAQGTTTQTGTSIYVVSVSGPKMYEANDSNWTTNGAIAKKIGMNTQLFQVISIDGEKLVYKSKDATGKLYDDFTIDKPANGPKVITENLESTKPANVGGAVPNTLSLSLGTPGTLGTFVPGIGKSYEATTEVTVTSTAAEATLSVVDPSTNNPGKLVNGTFALAQPIEAAVNGAFAPVAGTPVALHAWAGPVSNDKLNLKFKQTIGANEALRTGSYSKPLTLTLSTTTP</sequence>
<dbReference type="InterPro" id="IPR015914">
    <property type="entry name" value="PAPs_N"/>
</dbReference>
<evidence type="ECO:0000313" key="5">
    <source>
        <dbReference type="EMBL" id="MDA0184639.1"/>
    </source>
</evidence>
<dbReference type="PANTHER" id="PTHR45867">
    <property type="entry name" value="PURPLE ACID PHOSPHATASE"/>
    <property type="match status" value="1"/>
</dbReference>
<keyword evidence="6" id="KW-1185">Reference proteome</keyword>
<protein>
    <submittedName>
        <fullName evidence="5">Metallophosphoesterase family protein</fullName>
    </submittedName>
</protein>
<dbReference type="GO" id="GO:0003993">
    <property type="term" value="F:acid phosphatase activity"/>
    <property type="evidence" value="ECO:0007669"/>
    <property type="project" value="InterPro"/>
</dbReference>